<feature type="transmembrane region" description="Helical" evidence="9">
    <location>
        <begin position="230"/>
        <end position="249"/>
    </location>
</feature>
<reference evidence="10 11" key="1">
    <citation type="submission" date="2024-10" db="EMBL/GenBank/DDBJ databases">
        <authorList>
            <person name="Topkara A.R."/>
            <person name="Saygin H."/>
        </authorList>
    </citation>
    <scope>NUCLEOTIDE SEQUENCE [LARGE SCALE GENOMIC DNA]</scope>
    <source>
        <strain evidence="10 11">M3C6</strain>
    </source>
</reference>
<evidence type="ECO:0000256" key="8">
    <source>
        <dbReference type="ARBA" id="ARBA00039381"/>
    </source>
</evidence>
<dbReference type="CDD" id="cd06579">
    <property type="entry name" value="TM_PBP1_transp_AraH_like"/>
    <property type="match status" value="1"/>
</dbReference>
<keyword evidence="3" id="KW-1003">Cell membrane</keyword>
<evidence type="ECO:0000313" key="11">
    <source>
        <dbReference type="Proteomes" id="UP001603978"/>
    </source>
</evidence>
<comment type="subcellular location">
    <subcellularLocation>
        <location evidence="1">Cell membrane</location>
        <topology evidence="1">Multi-pass membrane protein</topology>
    </subcellularLocation>
</comment>
<feature type="transmembrane region" description="Helical" evidence="9">
    <location>
        <begin position="60"/>
        <end position="82"/>
    </location>
</feature>
<evidence type="ECO:0000256" key="9">
    <source>
        <dbReference type="SAM" id="Phobius"/>
    </source>
</evidence>
<dbReference type="Pfam" id="PF02653">
    <property type="entry name" value="BPD_transp_2"/>
    <property type="match status" value="1"/>
</dbReference>
<feature type="transmembrane region" description="Helical" evidence="9">
    <location>
        <begin position="141"/>
        <end position="159"/>
    </location>
</feature>
<feature type="transmembrane region" description="Helical" evidence="9">
    <location>
        <begin position="89"/>
        <end position="106"/>
    </location>
</feature>
<name>A0ABW7AHZ3_9ACTN</name>
<organism evidence="10 11">
    <name type="scientific">Nonomuraea marmarensis</name>
    <dbReference type="NCBI Taxonomy" id="3351344"/>
    <lineage>
        <taxon>Bacteria</taxon>
        <taxon>Bacillati</taxon>
        <taxon>Actinomycetota</taxon>
        <taxon>Actinomycetes</taxon>
        <taxon>Streptosporangiales</taxon>
        <taxon>Streptosporangiaceae</taxon>
        <taxon>Nonomuraea</taxon>
    </lineage>
</organism>
<evidence type="ECO:0000256" key="4">
    <source>
        <dbReference type="ARBA" id="ARBA00022519"/>
    </source>
</evidence>
<dbReference type="RefSeq" id="WP_393170319.1">
    <property type="nucleotide sequence ID" value="NZ_JBICRM010000018.1"/>
</dbReference>
<proteinExistence type="predicted"/>
<dbReference type="PANTHER" id="PTHR32196:SF71">
    <property type="entry name" value="AUTOINDUCER 2 IMPORT SYSTEM PERMEASE PROTEIN LSRD"/>
    <property type="match status" value="1"/>
</dbReference>
<feature type="transmembrane region" description="Helical" evidence="9">
    <location>
        <begin position="255"/>
        <end position="274"/>
    </location>
</feature>
<dbReference type="PANTHER" id="PTHR32196">
    <property type="entry name" value="ABC TRANSPORTER PERMEASE PROTEIN YPHD-RELATED-RELATED"/>
    <property type="match status" value="1"/>
</dbReference>
<evidence type="ECO:0000256" key="5">
    <source>
        <dbReference type="ARBA" id="ARBA00022692"/>
    </source>
</evidence>
<keyword evidence="5 9" id="KW-0812">Transmembrane</keyword>
<evidence type="ECO:0000256" key="2">
    <source>
        <dbReference type="ARBA" id="ARBA00022448"/>
    </source>
</evidence>
<feature type="transmembrane region" description="Helical" evidence="9">
    <location>
        <begin position="286"/>
        <end position="305"/>
    </location>
</feature>
<feature type="transmembrane region" description="Helical" evidence="9">
    <location>
        <begin position="179"/>
        <end position="201"/>
    </location>
</feature>
<protein>
    <recommendedName>
        <fullName evidence="8">Autoinducer 2 import system permease protein LsrD</fullName>
    </recommendedName>
</protein>
<comment type="caution">
    <text evidence="10">The sequence shown here is derived from an EMBL/GenBank/DDBJ whole genome shotgun (WGS) entry which is preliminary data.</text>
</comment>
<evidence type="ECO:0000256" key="7">
    <source>
        <dbReference type="ARBA" id="ARBA00023136"/>
    </source>
</evidence>
<keyword evidence="6 9" id="KW-1133">Transmembrane helix</keyword>
<feature type="transmembrane region" description="Helical" evidence="9">
    <location>
        <begin position="311"/>
        <end position="328"/>
    </location>
</feature>
<feature type="transmembrane region" description="Helical" evidence="9">
    <location>
        <begin position="30"/>
        <end position="48"/>
    </location>
</feature>
<feature type="transmembrane region" description="Helical" evidence="9">
    <location>
        <begin position="112"/>
        <end position="134"/>
    </location>
</feature>
<dbReference type="InterPro" id="IPR001851">
    <property type="entry name" value="ABC_transp_permease"/>
</dbReference>
<keyword evidence="7 9" id="KW-0472">Membrane</keyword>
<evidence type="ECO:0000256" key="1">
    <source>
        <dbReference type="ARBA" id="ARBA00004651"/>
    </source>
</evidence>
<gene>
    <name evidence="10" type="ORF">ACFLIM_27700</name>
</gene>
<sequence length="334" mass="34306">MTTNVDSKAEDVRGGSITDRLRAVPAHLSWSDLAVYLGFVVVFIYFSVTLSDSGFLTGRNFITIIEQTTPITLMAFATVFVLSAREIDLSIGSVVALAALVGATTVNSYGVVAGTIAGIGVGLLAGLLNGVLVVRLKVPSFLITLGTMELFAGCAELVTRLQDVPVSNVAFNTIFGSGLIAGVPVTFFWCAAGLAVAHAVYRKTAFGQRVLATGDNPTSARSVGIDTNRVRIAVLTLSGGAAALAGLIYTGEIHGAIHTLGATDMLTTLAAVVIGGTSLFGGRGSMAGALVGSVLIGIIRNGLILEGLSASQQRVAIGLIIVVAVAISQRQTRD</sequence>
<evidence type="ECO:0000313" key="10">
    <source>
        <dbReference type="EMBL" id="MFG1706984.1"/>
    </source>
</evidence>
<accession>A0ABW7AHZ3</accession>
<dbReference type="Proteomes" id="UP001603978">
    <property type="component" value="Unassembled WGS sequence"/>
</dbReference>
<keyword evidence="4" id="KW-0997">Cell inner membrane</keyword>
<evidence type="ECO:0000256" key="6">
    <source>
        <dbReference type="ARBA" id="ARBA00022989"/>
    </source>
</evidence>
<keyword evidence="2" id="KW-0813">Transport</keyword>
<evidence type="ECO:0000256" key="3">
    <source>
        <dbReference type="ARBA" id="ARBA00022475"/>
    </source>
</evidence>
<dbReference type="EMBL" id="JBICRM010000018">
    <property type="protein sequence ID" value="MFG1706984.1"/>
    <property type="molecule type" value="Genomic_DNA"/>
</dbReference>
<keyword evidence="11" id="KW-1185">Reference proteome</keyword>